<organism evidence="5 6">
    <name type="scientific">Oharaeibacter diazotrophicus</name>
    <dbReference type="NCBI Taxonomy" id="1920512"/>
    <lineage>
        <taxon>Bacteria</taxon>
        <taxon>Pseudomonadati</taxon>
        <taxon>Pseudomonadota</taxon>
        <taxon>Alphaproteobacteria</taxon>
        <taxon>Hyphomicrobiales</taxon>
        <taxon>Pleomorphomonadaceae</taxon>
        <taxon>Oharaeibacter</taxon>
    </lineage>
</organism>
<dbReference type="Gene3D" id="3.40.50.1820">
    <property type="entry name" value="alpha/beta hydrolase"/>
    <property type="match status" value="1"/>
</dbReference>
<keyword evidence="2" id="KW-0378">Hydrolase</keyword>
<dbReference type="PANTHER" id="PTHR43037:SF5">
    <property type="entry name" value="FERULOYL ESTERASE"/>
    <property type="match status" value="1"/>
</dbReference>
<dbReference type="InterPro" id="IPR050955">
    <property type="entry name" value="Plant_Biomass_Hydrol_Est"/>
</dbReference>
<accession>A0A4R6RJH0</accession>
<feature type="signal peptide" evidence="3">
    <location>
        <begin position="1"/>
        <end position="36"/>
    </location>
</feature>
<dbReference type="AlphaFoldDB" id="A0A4R6RJH0"/>
<gene>
    <name evidence="5" type="ORF">EDD54_0124</name>
</gene>
<dbReference type="GO" id="GO:0016787">
    <property type="term" value="F:hydrolase activity"/>
    <property type="evidence" value="ECO:0007669"/>
    <property type="project" value="UniProtKB-KW"/>
</dbReference>
<evidence type="ECO:0000259" key="4">
    <source>
        <dbReference type="Pfam" id="PF02230"/>
    </source>
</evidence>
<dbReference type="EMBL" id="SNXY01000006">
    <property type="protein sequence ID" value="TDP86255.1"/>
    <property type="molecule type" value="Genomic_DNA"/>
</dbReference>
<evidence type="ECO:0000313" key="6">
    <source>
        <dbReference type="Proteomes" id="UP000294547"/>
    </source>
</evidence>
<dbReference type="Pfam" id="PF02230">
    <property type="entry name" value="Abhydrolase_2"/>
    <property type="match status" value="1"/>
</dbReference>
<name>A0A4R6RJH0_9HYPH</name>
<feature type="domain" description="Phospholipase/carboxylesterase/thioesterase" evidence="4">
    <location>
        <begin position="135"/>
        <end position="206"/>
    </location>
</feature>
<dbReference type="Proteomes" id="UP000294547">
    <property type="component" value="Unassembled WGS sequence"/>
</dbReference>
<evidence type="ECO:0000256" key="2">
    <source>
        <dbReference type="ARBA" id="ARBA00022801"/>
    </source>
</evidence>
<dbReference type="InterPro" id="IPR029058">
    <property type="entry name" value="AB_hydrolase_fold"/>
</dbReference>
<dbReference type="InterPro" id="IPR003140">
    <property type="entry name" value="PLipase/COase/thioEstase"/>
</dbReference>
<feature type="chain" id="PRO_5020288051" evidence="3">
    <location>
        <begin position="37"/>
        <end position="292"/>
    </location>
</feature>
<evidence type="ECO:0000256" key="1">
    <source>
        <dbReference type="ARBA" id="ARBA00022729"/>
    </source>
</evidence>
<evidence type="ECO:0000313" key="5">
    <source>
        <dbReference type="EMBL" id="TDP86255.1"/>
    </source>
</evidence>
<comment type="caution">
    <text evidence="5">The sequence shown here is derived from an EMBL/GenBank/DDBJ whole genome shotgun (WGS) entry which is preliminary data.</text>
</comment>
<dbReference type="PANTHER" id="PTHR43037">
    <property type="entry name" value="UNNAMED PRODUCT-RELATED"/>
    <property type="match status" value="1"/>
</dbReference>
<sequence length="292" mass="30903">MPQTTRPDRIRSTIALRVAGAAFAASMALLAPSVAAADLACGGDVPCRLPLGDYRIALPEGAAPRGALVFFHGYMASAREEMRKTALVRVALDRGLAFVAPDGLYGTWSHENAPGRYRDETAYVRQILADLDERFGIGPDRTIVGGFSQGASMAWYTVCHSGDRVAGAVTFSGVFWNPLPTPADCAATPPPIVHFHGTADRTFPLAGRAIGNRWHQGDAFASLAIAREKAGCAAEPPRRVTIAGVVCDETPGCARGPIAVCIHDRGHEVDPAWLAGGLDRLLAEIDAAKPRP</sequence>
<keyword evidence="1 3" id="KW-0732">Signal</keyword>
<keyword evidence="6" id="KW-1185">Reference proteome</keyword>
<reference evidence="5 6" key="1">
    <citation type="submission" date="2019-03" db="EMBL/GenBank/DDBJ databases">
        <title>Genomic Encyclopedia of Type Strains, Phase IV (KMG-IV): sequencing the most valuable type-strain genomes for metagenomic binning, comparative biology and taxonomic classification.</title>
        <authorList>
            <person name="Goeker M."/>
        </authorList>
    </citation>
    <scope>NUCLEOTIDE SEQUENCE [LARGE SCALE GENOMIC DNA]</scope>
    <source>
        <strain evidence="5 6">DSM 102969</strain>
    </source>
</reference>
<dbReference type="SUPFAM" id="SSF53474">
    <property type="entry name" value="alpha/beta-Hydrolases"/>
    <property type="match status" value="1"/>
</dbReference>
<proteinExistence type="predicted"/>
<protein>
    <submittedName>
        <fullName evidence="5">Polyhydroxybutyrate depolymerase</fullName>
    </submittedName>
</protein>
<dbReference type="RefSeq" id="WP_126537546.1">
    <property type="nucleotide sequence ID" value="NZ_BSPM01000008.1"/>
</dbReference>
<evidence type="ECO:0000256" key="3">
    <source>
        <dbReference type="SAM" id="SignalP"/>
    </source>
</evidence>
<dbReference type="OrthoDB" id="9805640at2"/>